<keyword evidence="4" id="KW-0689">Ribosomal protein</keyword>
<name>A0A6J7J7S5_9ZZZZ</name>
<dbReference type="GO" id="GO:0042274">
    <property type="term" value="P:ribosomal small subunit biogenesis"/>
    <property type="evidence" value="ECO:0007669"/>
    <property type="project" value="TreeGrafter"/>
</dbReference>
<gene>
    <name evidence="8" type="ORF">UFOPK3268_01159</name>
    <name evidence="9" type="ORF">UFOPK3752_00926</name>
    <name evidence="10" type="ORF">UFOPK4150_00888</name>
</gene>
<evidence type="ECO:0000256" key="5">
    <source>
        <dbReference type="ARBA" id="ARBA00023274"/>
    </source>
</evidence>
<dbReference type="InterPro" id="IPR036986">
    <property type="entry name" value="S4_RNA-bd_sf"/>
</dbReference>
<evidence type="ECO:0000313" key="9">
    <source>
        <dbReference type="EMBL" id="CAB4938941.1"/>
    </source>
</evidence>
<dbReference type="InterPro" id="IPR001912">
    <property type="entry name" value="Ribosomal_uS4_N"/>
</dbReference>
<evidence type="ECO:0000313" key="8">
    <source>
        <dbReference type="EMBL" id="CAB4851164.1"/>
    </source>
</evidence>
<keyword evidence="5" id="KW-0687">Ribonucleoprotein</keyword>
<dbReference type="InterPro" id="IPR005709">
    <property type="entry name" value="Ribosomal_uS4_bac-type"/>
</dbReference>
<dbReference type="InterPro" id="IPR022801">
    <property type="entry name" value="Ribosomal_uS4"/>
</dbReference>
<keyword evidence="3" id="KW-0694">RNA-binding</keyword>
<dbReference type="FunFam" id="1.10.1050.10:FF:000001">
    <property type="entry name" value="30S ribosomal protein S4"/>
    <property type="match status" value="1"/>
</dbReference>
<evidence type="ECO:0000256" key="2">
    <source>
        <dbReference type="ARBA" id="ARBA00022730"/>
    </source>
</evidence>
<dbReference type="NCBIfam" id="NF003717">
    <property type="entry name" value="PRK05327.1"/>
    <property type="match status" value="1"/>
</dbReference>
<dbReference type="HAMAP" id="MF_01306_B">
    <property type="entry name" value="Ribosomal_uS4_B"/>
    <property type="match status" value="1"/>
</dbReference>
<evidence type="ECO:0000259" key="7">
    <source>
        <dbReference type="SMART" id="SM01390"/>
    </source>
</evidence>
<dbReference type="Gene3D" id="3.10.290.10">
    <property type="entry name" value="RNA-binding S4 domain"/>
    <property type="match status" value="1"/>
</dbReference>
<comment type="similarity">
    <text evidence="1">Belongs to the universal ribosomal protein uS4 family.</text>
</comment>
<dbReference type="PROSITE" id="PS00632">
    <property type="entry name" value="RIBOSOMAL_S4"/>
    <property type="match status" value="1"/>
</dbReference>
<dbReference type="AlphaFoldDB" id="A0A6J7J7S5"/>
<dbReference type="GO" id="GO:0003735">
    <property type="term" value="F:structural constituent of ribosome"/>
    <property type="evidence" value="ECO:0007669"/>
    <property type="project" value="InterPro"/>
</dbReference>
<evidence type="ECO:0000256" key="4">
    <source>
        <dbReference type="ARBA" id="ARBA00022980"/>
    </source>
</evidence>
<organism evidence="9">
    <name type="scientific">freshwater metagenome</name>
    <dbReference type="NCBI Taxonomy" id="449393"/>
    <lineage>
        <taxon>unclassified sequences</taxon>
        <taxon>metagenomes</taxon>
        <taxon>ecological metagenomes</taxon>
    </lineage>
</organism>
<dbReference type="SMART" id="SM01390">
    <property type="entry name" value="Ribosomal_S4"/>
    <property type="match status" value="1"/>
</dbReference>
<dbReference type="Pfam" id="PF00163">
    <property type="entry name" value="Ribosomal_S4"/>
    <property type="match status" value="1"/>
</dbReference>
<dbReference type="Gene3D" id="1.10.1050.10">
    <property type="entry name" value="Ribosomal Protein S4 Delta 41, Chain A, domain 1"/>
    <property type="match status" value="1"/>
</dbReference>
<feature type="domain" description="Small ribosomal subunit protein uS4 N-terminal" evidence="7">
    <location>
        <begin position="3"/>
        <end position="97"/>
    </location>
</feature>
<dbReference type="NCBIfam" id="TIGR01017">
    <property type="entry name" value="rpsD_bact"/>
    <property type="match status" value="1"/>
</dbReference>
<dbReference type="SUPFAM" id="SSF55174">
    <property type="entry name" value="Alpha-L RNA-binding motif"/>
    <property type="match status" value="1"/>
</dbReference>
<dbReference type="PROSITE" id="PS50889">
    <property type="entry name" value="S4"/>
    <property type="match status" value="1"/>
</dbReference>
<dbReference type="EMBL" id="CAFBIZ010000152">
    <property type="protein sequence ID" value="CAB4851164.1"/>
    <property type="molecule type" value="Genomic_DNA"/>
</dbReference>
<dbReference type="InterPro" id="IPR002942">
    <property type="entry name" value="S4_RNA-bd"/>
</dbReference>
<dbReference type="FunFam" id="3.10.290.10:FF:000001">
    <property type="entry name" value="30S ribosomal protein S4"/>
    <property type="match status" value="1"/>
</dbReference>
<dbReference type="Pfam" id="PF01479">
    <property type="entry name" value="S4"/>
    <property type="match status" value="1"/>
</dbReference>
<dbReference type="EMBL" id="CAFBPU010000014">
    <property type="protein sequence ID" value="CAB5030224.1"/>
    <property type="molecule type" value="Genomic_DNA"/>
</dbReference>
<dbReference type="EMBL" id="CAFBND010000028">
    <property type="protein sequence ID" value="CAB4938941.1"/>
    <property type="molecule type" value="Genomic_DNA"/>
</dbReference>
<dbReference type="GO" id="GO:0006412">
    <property type="term" value="P:translation"/>
    <property type="evidence" value="ECO:0007669"/>
    <property type="project" value="InterPro"/>
</dbReference>
<reference evidence="9" key="1">
    <citation type="submission" date="2020-05" db="EMBL/GenBank/DDBJ databases">
        <authorList>
            <person name="Chiriac C."/>
            <person name="Salcher M."/>
            <person name="Ghai R."/>
            <person name="Kavagutti S V."/>
        </authorList>
    </citation>
    <scope>NUCLEOTIDE SEQUENCE</scope>
</reference>
<sequence>MARYTGADCKRCRREKTKLFLKGAKCESPKCPIEIRPYPPGQHGRGRTKDSEYLLQMREKQKCARIYGVLEKQFRGYYEEAQRKQGKTGENLLRILETRLDNVVYRAGFAKSRDMARQVVRHGHITVNGAKVDIPSFRVSASDIVEVRAASRELTPFVVAHAELGERGVPAWLEVIPSRMRVLVHSLPERSVIDTQVQEQLIVELYSK</sequence>
<dbReference type="SMART" id="SM00363">
    <property type="entry name" value="S4"/>
    <property type="match status" value="1"/>
</dbReference>
<evidence type="ECO:0000256" key="1">
    <source>
        <dbReference type="ARBA" id="ARBA00007465"/>
    </source>
</evidence>
<evidence type="ECO:0000256" key="3">
    <source>
        <dbReference type="ARBA" id="ARBA00022884"/>
    </source>
</evidence>
<dbReference type="CDD" id="cd00165">
    <property type="entry name" value="S4"/>
    <property type="match status" value="1"/>
</dbReference>
<dbReference type="PANTHER" id="PTHR11831">
    <property type="entry name" value="30S 40S RIBOSOMAL PROTEIN"/>
    <property type="match status" value="1"/>
</dbReference>
<dbReference type="PANTHER" id="PTHR11831:SF4">
    <property type="entry name" value="SMALL RIBOSOMAL SUBUNIT PROTEIN US4M"/>
    <property type="match status" value="1"/>
</dbReference>
<dbReference type="GO" id="GO:0019843">
    <property type="term" value="F:rRNA binding"/>
    <property type="evidence" value="ECO:0007669"/>
    <property type="project" value="UniProtKB-KW"/>
</dbReference>
<evidence type="ECO:0000313" key="10">
    <source>
        <dbReference type="EMBL" id="CAB5030224.1"/>
    </source>
</evidence>
<proteinExistence type="inferred from homology"/>
<protein>
    <submittedName>
        <fullName evidence="9">Unannotated protein</fullName>
    </submittedName>
</protein>
<feature type="domain" description="RNA-binding S4" evidence="6">
    <location>
        <begin position="98"/>
        <end position="163"/>
    </location>
</feature>
<dbReference type="InterPro" id="IPR018079">
    <property type="entry name" value="Ribosomal_uS4_CS"/>
</dbReference>
<accession>A0A6J7J7S5</accession>
<keyword evidence="2" id="KW-0699">rRNA-binding</keyword>
<evidence type="ECO:0000259" key="6">
    <source>
        <dbReference type="SMART" id="SM00363"/>
    </source>
</evidence>
<dbReference type="GO" id="GO:0015935">
    <property type="term" value="C:small ribosomal subunit"/>
    <property type="evidence" value="ECO:0007669"/>
    <property type="project" value="InterPro"/>
</dbReference>